<gene>
    <name evidence="2" type="ORF">TNIN_304421</name>
</gene>
<dbReference type="Proteomes" id="UP000886998">
    <property type="component" value="Unassembled WGS sequence"/>
</dbReference>
<sequence length="73" mass="8237">MSLCTTRHCEESRGEEKCSIGEGEGTTPVSSFPYLLILFPALRLAPAMSRYSTLLPQRRDRIWRSSEGVGIYE</sequence>
<evidence type="ECO:0000313" key="3">
    <source>
        <dbReference type="Proteomes" id="UP000886998"/>
    </source>
</evidence>
<reference evidence="2" key="1">
    <citation type="submission" date="2020-08" db="EMBL/GenBank/DDBJ databases">
        <title>Multicomponent nature underlies the extraordinary mechanical properties of spider dragline silk.</title>
        <authorList>
            <person name="Kono N."/>
            <person name="Nakamura H."/>
            <person name="Mori M."/>
            <person name="Yoshida Y."/>
            <person name="Ohtoshi R."/>
            <person name="Malay A.D."/>
            <person name="Moran D.A.P."/>
            <person name="Tomita M."/>
            <person name="Numata K."/>
            <person name="Arakawa K."/>
        </authorList>
    </citation>
    <scope>NUCLEOTIDE SEQUENCE</scope>
</reference>
<feature type="compositionally biased region" description="Basic and acidic residues" evidence="1">
    <location>
        <begin position="7"/>
        <end position="19"/>
    </location>
</feature>
<evidence type="ECO:0000256" key="1">
    <source>
        <dbReference type="SAM" id="MobiDB-lite"/>
    </source>
</evidence>
<comment type="caution">
    <text evidence="2">The sequence shown here is derived from an EMBL/GenBank/DDBJ whole genome shotgun (WGS) entry which is preliminary data.</text>
</comment>
<protein>
    <submittedName>
        <fullName evidence="2">Uncharacterized protein</fullName>
    </submittedName>
</protein>
<dbReference type="OrthoDB" id="10269747at2759"/>
<organism evidence="2 3">
    <name type="scientific">Trichonephila inaurata madagascariensis</name>
    <dbReference type="NCBI Taxonomy" id="2747483"/>
    <lineage>
        <taxon>Eukaryota</taxon>
        <taxon>Metazoa</taxon>
        <taxon>Ecdysozoa</taxon>
        <taxon>Arthropoda</taxon>
        <taxon>Chelicerata</taxon>
        <taxon>Arachnida</taxon>
        <taxon>Araneae</taxon>
        <taxon>Araneomorphae</taxon>
        <taxon>Entelegynae</taxon>
        <taxon>Araneoidea</taxon>
        <taxon>Nephilidae</taxon>
        <taxon>Trichonephila</taxon>
        <taxon>Trichonephila inaurata</taxon>
    </lineage>
</organism>
<keyword evidence="3" id="KW-1185">Reference proteome</keyword>
<dbReference type="EMBL" id="BMAV01000289">
    <property type="protein sequence ID" value="GFY37394.1"/>
    <property type="molecule type" value="Genomic_DNA"/>
</dbReference>
<evidence type="ECO:0000313" key="2">
    <source>
        <dbReference type="EMBL" id="GFY37394.1"/>
    </source>
</evidence>
<dbReference type="AlphaFoldDB" id="A0A8X6WNB3"/>
<feature type="region of interest" description="Disordered" evidence="1">
    <location>
        <begin position="1"/>
        <end position="27"/>
    </location>
</feature>
<name>A0A8X6WNB3_9ARAC</name>
<accession>A0A8X6WNB3</accession>
<proteinExistence type="predicted"/>